<organism evidence="1">
    <name type="scientific">Rhizophora mucronata</name>
    <name type="common">Asiatic mangrove</name>
    <dbReference type="NCBI Taxonomy" id="61149"/>
    <lineage>
        <taxon>Eukaryota</taxon>
        <taxon>Viridiplantae</taxon>
        <taxon>Streptophyta</taxon>
        <taxon>Embryophyta</taxon>
        <taxon>Tracheophyta</taxon>
        <taxon>Spermatophyta</taxon>
        <taxon>Magnoliopsida</taxon>
        <taxon>eudicotyledons</taxon>
        <taxon>Gunneridae</taxon>
        <taxon>Pentapetalae</taxon>
        <taxon>rosids</taxon>
        <taxon>fabids</taxon>
        <taxon>Malpighiales</taxon>
        <taxon>Rhizophoraceae</taxon>
        <taxon>Rhizophora</taxon>
    </lineage>
</organism>
<evidence type="ECO:0000313" key="1">
    <source>
        <dbReference type="EMBL" id="MBX33093.1"/>
    </source>
</evidence>
<name>A0A2P2MS82_RHIMU</name>
<accession>A0A2P2MS82</accession>
<sequence length="165" mass="19356">MSQFNIENAQPFIHVINTICCSLNSLQHLFYQRFSFQNGMHISCFKGKKLSFQPFRKCLCFPNSHDISAKKGFHILFLCLGYKFFLNSHLQVTFCHCSCNRPIWLSYLLANHRYVFLQQVKFVKIQNQKSSIMIHGSLDYGILNNCLSKPRKIIKETEFCQDSKD</sequence>
<dbReference type="AlphaFoldDB" id="A0A2P2MS82"/>
<proteinExistence type="predicted"/>
<protein>
    <submittedName>
        <fullName evidence="1">Exocyst complex component SEC3A</fullName>
    </submittedName>
</protein>
<reference evidence="1" key="1">
    <citation type="submission" date="2018-02" db="EMBL/GenBank/DDBJ databases">
        <title>Rhizophora mucronata_Transcriptome.</title>
        <authorList>
            <person name="Meera S.P."/>
            <person name="Sreeshan A."/>
            <person name="Augustine A."/>
        </authorList>
    </citation>
    <scope>NUCLEOTIDE SEQUENCE</scope>
    <source>
        <tissue evidence="1">Leaf</tissue>
    </source>
</reference>
<dbReference type="EMBL" id="GGEC01052609">
    <property type="protein sequence ID" value="MBX33093.1"/>
    <property type="molecule type" value="Transcribed_RNA"/>
</dbReference>